<keyword evidence="9" id="KW-1185">Reference proteome</keyword>
<name>A0A9J5Z450_SOLCO</name>
<feature type="compositionally biased region" description="Basic and acidic residues" evidence="5">
    <location>
        <begin position="129"/>
        <end position="148"/>
    </location>
</feature>
<dbReference type="InterPro" id="IPR027104">
    <property type="entry name" value="Prp3"/>
</dbReference>
<dbReference type="EMBL" id="JACXVP010000005">
    <property type="protein sequence ID" value="KAG5607747.1"/>
    <property type="molecule type" value="Genomic_DNA"/>
</dbReference>
<feature type="domain" description="Pre-mRNA-splicing factor 3" evidence="7">
    <location>
        <begin position="476"/>
        <end position="705"/>
    </location>
</feature>
<dbReference type="Pfam" id="PF08572">
    <property type="entry name" value="PRP3"/>
    <property type="match status" value="1"/>
</dbReference>
<reference evidence="8 9" key="1">
    <citation type="submission" date="2020-09" db="EMBL/GenBank/DDBJ databases">
        <title>De no assembly of potato wild relative species, Solanum commersonii.</title>
        <authorList>
            <person name="Cho K."/>
        </authorList>
    </citation>
    <scope>NUCLEOTIDE SEQUENCE [LARGE SCALE GENOMIC DNA]</scope>
    <source>
        <strain evidence="8">LZ3.2</strain>
        <tissue evidence="8">Leaf</tissue>
    </source>
</reference>
<dbReference type="CDD" id="cd24162">
    <property type="entry name" value="Prp3_C"/>
    <property type="match status" value="1"/>
</dbReference>
<sequence length="863" mass="98325">MEREKSSRRERGSRDGDGDGDHRRHLHRSKHHRNEEENRHQSDDRRRQDRERAIEREGSRDRVHDREDENQRQIDDRQRDRERGGSRDRAYDRERREKSRDQDSCEKSFELEVNREDSMQRRNSHKRKDRGENVDKRNADEKRARGSEVKKYKLRVGDVKLMDKEDVEIDEEKKGKGFEMGTVKEEPKRVPYDDGQGVDTIDTSVAMGSYSAASRTSPDKPLTGSDSPATKVSSISTTNENKGVNINRFHKVLGKSSTDGAAHDTGKSATLSIDAKGNANDLKQRHKVLKEKLKRIPLLIKGSNSTRDGSSQMGSKESLKAPSTNVAILPPPVASSDAGILPTPGSERSTSSIATMVSVNMLPSSLPHVAGLTAESNEAMKRAQEFSAKIEFWQDPECPSFTNMFPGQMPPEVIIQPKLAKATVLRLDAFGREIDEQGNVVNVPKPSSTLKVNINKQNKESFQLLKPELDIDLDKNLHFDPRMGIDKNKILRPKKMSFQFVEEGKWSRDAEIIKLKSQFGELQTKELRIKQVQLAKAKAEPDINPNLIKVSERIITKEKSKEPIPDVEWWKAPLLRSGAYGVMVNGNLTDDMLKMERITIYVEHPHPIEPPAEPAPPPPQPLKLTKKEQKKMRTRRRMDQERENQEMIRQGLLEPPKPKIKMSNLMRVLGSEATQDPTKLEKEIRSAAAEREQAHIDRNLSRKLTPVELREKKERRLFDDPTIAPETIVSVYRISDLSHPQNRFKVDVNAQENRMTGCAVILGDINVVVVEGGKMSIKRYGKLMLRRIDWAAAVKKEDEDEDEDEEKPLNKCVLVWQGIVAKSSFHRFLVHECRTEAAARKVFADAGVLHYLNFAVDFKDDEL</sequence>
<feature type="region of interest" description="Disordered" evidence="5">
    <location>
        <begin position="1"/>
        <end position="148"/>
    </location>
</feature>
<dbReference type="GO" id="GO:0046540">
    <property type="term" value="C:U4/U6 x U5 tri-snRNP complex"/>
    <property type="evidence" value="ECO:0007669"/>
    <property type="project" value="InterPro"/>
</dbReference>
<evidence type="ECO:0000313" key="9">
    <source>
        <dbReference type="Proteomes" id="UP000824120"/>
    </source>
</evidence>
<dbReference type="GO" id="GO:0000398">
    <property type="term" value="P:mRNA splicing, via spliceosome"/>
    <property type="evidence" value="ECO:0007669"/>
    <property type="project" value="InterPro"/>
</dbReference>
<dbReference type="OrthoDB" id="10264544at2759"/>
<evidence type="ECO:0000259" key="7">
    <source>
        <dbReference type="Pfam" id="PF08572"/>
    </source>
</evidence>
<feature type="compositionally biased region" description="Polar residues" evidence="5">
    <location>
        <begin position="224"/>
        <end position="241"/>
    </location>
</feature>
<feature type="compositionally biased region" description="Basic and acidic residues" evidence="5">
    <location>
        <begin position="178"/>
        <end position="192"/>
    </location>
</feature>
<comment type="caution">
    <text evidence="8">The sequence shown here is derived from an EMBL/GenBank/DDBJ whole genome shotgun (WGS) entry which is preliminary data.</text>
</comment>
<gene>
    <name evidence="8" type="ORF">H5410_029239</name>
</gene>
<accession>A0A9J5Z450</accession>
<feature type="compositionally biased region" description="Pro residues" evidence="5">
    <location>
        <begin position="608"/>
        <end position="621"/>
    </location>
</feature>
<keyword evidence="3" id="KW-0508">mRNA splicing</keyword>
<feature type="compositionally biased region" description="Basic residues" evidence="5">
    <location>
        <begin position="23"/>
        <end position="32"/>
    </location>
</feature>
<dbReference type="Pfam" id="PF06544">
    <property type="entry name" value="Prp3_C"/>
    <property type="match status" value="1"/>
</dbReference>
<evidence type="ECO:0000256" key="3">
    <source>
        <dbReference type="ARBA" id="ARBA00023187"/>
    </source>
</evidence>
<dbReference type="AlphaFoldDB" id="A0A9J5Z450"/>
<protein>
    <submittedName>
        <fullName evidence="8">Uncharacterized protein</fullName>
    </submittedName>
</protein>
<evidence type="ECO:0000256" key="4">
    <source>
        <dbReference type="ARBA" id="ARBA00023242"/>
    </source>
</evidence>
<comment type="subcellular location">
    <subcellularLocation>
        <location evidence="1">Nucleus</location>
    </subcellularLocation>
</comment>
<dbReference type="PANTHER" id="PTHR14212:SF2">
    <property type="entry name" value="U4_U6 SMALL NUCLEAR RIBONUCLEOPROTEIN PRP3"/>
    <property type="match status" value="1"/>
</dbReference>
<feature type="region of interest" description="Disordered" evidence="5">
    <location>
        <begin position="178"/>
        <end position="241"/>
    </location>
</feature>
<feature type="region of interest" description="Disordered" evidence="5">
    <location>
        <begin position="606"/>
        <end position="644"/>
    </location>
</feature>
<dbReference type="Proteomes" id="UP000824120">
    <property type="component" value="Chromosome 5"/>
</dbReference>
<evidence type="ECO:0000256" key="1">
    <source>
        <dbReference type="ARBA" id="ARBA00004123"/>
    </source>
</evidence>
<keyword evidence="4" id="KW-0539">Nucleus</keyword>
<keyword evidence="2" id="KW-0507">mRNA processing</keyword>
<organism evidence="8 9">
    <name type="scientific">Solanum commersonii</name>
    <name type="common">Commerson's wild potato</name>
    <name type="synonym">Commerson's nightshade</name>
    <dbReference type="NCBI Taxonomy" id="4109"/>
    <lineage>
        <taxon>Eukaryota</taxon>
        <taxon>Viridiplantae</taxon>
        <taxon>Streptophyta</taxon>
        <taxon>Embryophyta</taxon>
        <taxon>Tracheophyta</taxon>
        <taxon>Spermatophyta</taxon>
        <taxon>Magnoliopsida</taxon>
        <taxon>eudicotyledons</taxon>
        <taxon>Gunneridae</taxon>
        <taxon>Pentapetalae</taxon>
        <taxon>asterids</taxon>
        <taxon>lamiids</taxon>
        <taxon>Solanales</taxon>
        <taxon>Solanaceae</taxon>
        <taxon>Solanoideae</taxon>
        <taxon>Solaneae</taxon>
        <taxon>Solanum</taxon>
    </lineage>
</organism>
<dbReference type="InterPro" id="IPR013881">
    <property type="entry name" value="Pre-mRNA_splic_Prp3_dom"/>
</dbReference>
<dbReference type="InterPro" id="IPR010541">
    <property type="entry name" value="Prp3_C"/>
</dbReference>
<dbReference type="PANTHER" id="PTHR14212">
    <property type="entry name" value="U4/U6-ASSOCIATED RNA SPLICING FACTOR-RELATED"/>
    <property type="match status" value="1"/>
</dbReference>
<evidence type="ECO:0000259" key="6">
    <source>
        <dbReference type="Pfam" id="PF06544"/>
    </source>
</evidence>
<feature type="domain" description="Small nuclear ribonucleoprotein Prp3 C-terminal" evidence="6">
    <location>
        <begin position="730"/>
        <end position="854"/>
    </location>
</feature>
<evidence type="ECO:0000256" key="2">
    <source>
        <dbReference type="ARBA" id="ARBA00022664"/>
    </source>
</evidence>
<feature type="compositionally biased region" description="Basic and acidic residues" evidence="5">
    <location>
        <begin position="1"/>
        <end position="22"/>
    </location>
</feature>
<feature type="region of interest" description="Disordered" evidence="5">
    <location>
        <begin position="301"/>
        <end position="322"/>
    </location>
</feature>
<proteinExistence type="predicted"/>
<feature type="compositionally biased region" description="Polar residues" evidence="5">
    <location>
        <begin position="302"/>
        <end position="322"/>
    </location>
</feature>
<feature type="compositionally biased region" description="Basic and acidic residues" evidence="5">
    <location>
        <begin position="33"/>
        <end position="120"/>
    </location>
</feature>
<evidence type="ECO:0000313" key="8">
    <source>
        <dbReference type="EMBL" id="KAG5607747.1"/>
    </source>
</evidence>
<evidence type="ECO:0000256" key="5">
    <source>
        <dbReference type="SAM" id="MobiDB-lite"/>
    </source>
</evidence>